<dbReference type="SUPFAM" id="SSF56112">
    <property type="entry name" value="Protein kinase-like (PK-like)"/>
    <property type="match status" value="1"/>
</dbReference>
<evidence type="ECO:0000256" key="2">
    <source>
        <dbReference type="ARBA" id="ARBA00012513"/>
    </source>
</evidence>
<dbReference type="SMART" id="SM00220">
    <property type="entry name" value="S_TKc"/>
    <property type="match status" value="1"/>
</dbReference>
<dbReference type="InterPro" id="IPR017441">
    <property type="entry name" value="Protein_kinase_ATP_BS"/>
</dbReference>
<name>A0A4Y7J582_PAPSO</name>
<feature type="domain" description="Protein kinase" evidence="16">
    <location>
        <begin position="386"/>
        <end position="692"/>
    </location>
</feature>
<keyword evidence="5 15" id="KW-0812">Transmembrane</keyword>
<evidence type="ECO:0000256" key="6">
    <source>
        <dbReference type="ARBA" id="ARBA00022741"/>
    </source>
</evidence>
<dbReference type="InterPro" id="IPR001245">
    <property type="entry name" value="Ser-Thr/Tyr_kinase_cat_dom"/>
</dbReference>
<gene>
    <name evidence="17" type="ORF">C5167_013955</name>
</gene>
<feature type="compositionally biased region" description="Polar residues" evidence="14">
    <location>
        <begin position="737"/>
        <end position="757"/>
    </location>
</feature>
<evidence type="ECO:0000256" key="5">
    <source>
        <dbReference type="ARBA" id="ARBA00022692"/>
    </source>
</evidence>
<dbReference type="InterPro" id="IPR011009">
    <property type="entry name" value="Kinase-like_dom_sf"/>
</dbReference>
<evidence type="ECO:0000256" key="8">
    <source>
        <dbReference type="ARBA" id="ARBA00022840"/>
    </source>
</evidence>
<dbReference type="PROSITE" id="PS00108">
    <property type="entry name" value="PROTEIN_KINASE_ST"/>
    <property type="match status" value="1"/>
</dbReference>
<dbReference type="EMBL" id="CM010717">
    <property type="protein sequence ID" value="RZC55101.1"/>
    <property type="molecule type" value="Genomic_DNA"/>
</dbReference>
<keyword evidence="7" id="KW-0418">Kinase</keyword>
<protein>
    <recommendedName>
        <fullName evidence="2">non-specific serine/threonine protein kinase</fullName>
        <ecNumber evidence="2">2.7.11.1</ecNumber>
    </recommendedName>
</protein>
<evidence type="ECO:0000256" key="14">
    <source>
        <dbReference type="SAM" id="MobiDB-lite"/>
    </source>
</evidence>
<dbReference type="GO" id="GO:0005524">
    <property type="term" value="F:ATP binding"/>
    <property type="evidence" value="ECO:0007669"/>
    <property type="project" value="UniProtKB-UniRule"/>
</dbReference>
<dbReference type="PROSITE" id="PS00107">
    <property type="entry name" value="PROTEIN_KINASE_ATP"/>
    <property type="match status" value="1"/>
</dbReference>
<dbReference type="InterPro" id="IPR000719">
    <property type="entry name" value="Prot_kinase_dom"/>
</dbReference>
<keyword evidence="8 13" id="KW-0067">ATP-binding</keyword>
<comment type="catalytic activity">
    <reaction evidence="11">
        <text>L-threonyl-[protein] + ATP = O-phospho-L-threonyl-[protein] + ADP + H(+)</text>
        <dbReference type="Rhea" id="RHEA:46608"/>
        <dbReference type="Rhea" id="RHEA-COMP:11060"/>
        <dbReference type="Rhea" id="RHEA-COMP:11605"/>
        <dbReference type="ChEBI" id="CHEBI:15378"/>
        <dbReference type="ChEBI" id="CHEBI:30013"/>
        <dbReference type="ChEBI" id="CHEBI:30616"/>
        <dbReference type="ChEBI" id="CHEBI:61977"/>
        <dbReference type="ChEBI" id="CHEBI:456216"/>
        <dbReference type="EC" id="2.7.11.1"/>
    </reaction>
</comment>
<dbReference type="FunFam" id="3.30.200.20:FF:000207">
    <property type="entry name" value="proline-rich receptor-like protein kinase PERK1"/>
    <property type="match status" value="1"/>
</dbReference>
<dbReference type="Gramene" id="RZC55101">
    <property type="protein sequence ID" value="RZC55101"/>
    <property type="gene ID" value="C5167_013955"/>
</dbReference>
<dbReference type="PANTHER" id="PTHR47982:SF6">
    <property type="entry name" value="PROLINE-RICH RECEPTOR-LIKE PROTEIN KINASE PERK4"/>
    <property type="match status" value="1"/>
</dbReference>
<feature type="region of interest" description="Disordered" evidence="14">
    <location>
        <begin position="737"/>
        <end position="769"/>
    </location>
</feature>
<dbReference type="PROSITE" id="PS50011">
    <property type="entry name" value="PROTEIN_KINASE_DOM"/>
    <property type="match status" value="1"/>
</dbReference>
<evidence type="ECO:0000256" key="3">
    <source>
        <dbReference type="ARBA" id="ARBA00022527"/>
    </source>
</evidence>
<comment type="subcellular location">
    <subcellularLocation>
        <location evidence="1">Cell membrane</location>
        <topology evidence="1">Single-pass membrane protein</topology>
    </subcellularLocation>
</comment>
<sequence length="769" mass="84128">MREQWKNYRPRIGKTSNKLQLPQYFVNVPSFGGSVTWGKEGLPFLLVIQSRLLTISSSFQTSTFLTFSSNTQRFSIEGHNQASSYGRVEYRRTLRFISKMSSSSVTAQSPSSDNSSSSNDKSPPPPDSSPPPPPSPDEASPPPKDSPSNNAPPPSNDDNNNNKSPPPPSSDDKGNDKSPPPPSSDDNNNDNNNNNNSPPPPPPPPPPPSSNKALSPPPPHTPSYHKTPTSSDDSDSSPPSNINNDINAKLPLIIGVTAGVVVLLLLAIILVSCCKKKKKRRHDPMQYYMDPSRKGSDYYQSSQNQPQQNWQNGPPSADHGYKGPPPGQGMPPPGGRGWPPHSSEMSSNFSSGPRLPVLPPPSPSLALGFNKSTFTYNELESATNGFSQENLLGQGGFGYVHKGILPNGTVIAVKSLKSGSGQGEREFQAEVEIISRVHHRHLVSLVGYCIAGGQRMLVYEFERVVPSWTGLRGSILHWVRLKDWRTSMRIVSNFIPSVCAASFCYFLLLAFFLYCLAKTYMCCAIVLPGHPRIIHRDIKAANILIDDNFEAMVADFGLAKLSSDTYTHVSTRVMGTFGYLAPEYASSGKLTEKSDVFSYGIMLLELITGKRPVDTSNTYMEDSLVDWARPILTRALGDGNFEELVDPRLENNYSPSEMARMVACAAACIRHSARRRPKMSQIVRALEGDVSLEDLNEGVRPGQSSMFSSGSSEYDTSMYNTDMKNFRKTALASQELGTSSEFAHTSDSGNHQASSSADSREMRDRIVTP</sequence>
<dbReference type="InterPro" id="IPR047117">
    <property type="entry name" value="PERK1-13-like"/>
</dbReference>
<evidence type="ECO:0000256" key="9">
    <source>
        <dbReference type="ARBA" id="ARBA00022989"/>
    </source>
</evidence>
<evidence type="ECO:0000256" key="10">
    <source>
        <dbReference type="ARBA" id="ARBA00023136"/>
    </source>
</evidence>
<feature type="binding site" evidence="13">
    <location>
        <position position="414"/>
    </location>
    <ligand>
        <name>ATP</name>
        <dbReference type="ChEBI" id="CHEBI:30616"/>
    </ligand>
</feature>
<dbReference type="OMA" id="SRNDTPN"/>
<evidence type="ECO:0000256" key="12">
    <source>
        <dbReference type="ARBA" id="ARBA00048679"/>
    </source>
</evidence>
<evidence type="ECO:0000313" key="17">
    <source>
        <dbReference type="EMBL" id="RZC55101.1"/>
    </source>
</evidence>
<dbReference type="Pfam" id="PF07714">
    <property type="entry name" value="PK_Tyr_Ser-Thr"/>
    <property type="match status" value="1"/>
</dbReference>
<comment type="catalytic activity">
    <reaction evidence="12">
        <text>L-seryl-[protein] + ATP = O-phospho-L-seryl-[protein] + ADP + H(+)</text>
        <dbReference type="Rhea" id="RHEA:17989"/>
        <dbReference type="Rhea" id="RHEA-COMP:9863"/>
        <dbReference type="Rhea" id="RHEA-COMP:11604"/>
        <dbReference type="ChEBI" id="CHEBI:15378"/>
        <dbReference type="ChEBI" id="CHEBI:29999"/>
        <dbReference type="ChEBI" id="CHEBI:30616"/>
        <dbReference type="ChEBI" id="CHEBI:83421"/>
        <dbReference type="ChEBI" id="CHEBI:456216"/>
        <dbReference type="EC" id="2.7.11.1"/>
    </reaction>
</comment>
<evidence type="ECO:0000256" key="13">
    <source>
        <dbReference type="PROSITE-ProRule" id="PRU10141"/>
    </source>
</evidence>
<feature type="compositionally biased region" description="Pro residues" evidence="14">
    <location>
        <begin position="197"/>
        <end position="221"/>
    </location>
</feature>
<keyword evidence="9 15" id="KW-1133">Transmembrane helix</keyword>
<dbReference type="Proteomes" id="UP000316621">
    <property type="component" value="Chromosome 3"/>
</dbReference>
<evidence type="ECO:0000256" key="1">
    <source>
        <dbReference type="ARBA" id="ARBA00004162"/>
    </source>
</evidence>
<keyword evidence="10 15" id="KW-0472">Membrane</keyword>
<keyword evidence="3" id="KW-0723">Serine/threonine-protein kinase</keyword>
<feature type="compositionally biased region" description="Low complexity" evidence="14">
    <location>
        <begin position="184"/>
        <end position="196"/>
    </location>
</feature>
<feature type="compositionally biased region" description="Pro residues" evidence="14">
    <location>
        <begin position="323"/>
        <end position="334"/>
    </location>
</feature>
<dbReference type="EC" id="2.7.11.1" evidence="2"/>
<dbReference type="GO" id="GO:0005886">
    <property type="term" value="C:plasma membrane"/>
    <property type="evidence" value="ECO:0007669"/>
    <property type="project" value="UniProtKB-SubCell"/>
</dbReference>
<dbReference type="GO" id="GO:0004674">
    <property type="term" value="F:protein serine/threonine kinase activity"/>
    <property type="evidence" value="ECO:0007669"/>
    <property type="project" value="UniProtKB-KW"/>
</dbReference>
<evidence type="ECO:0000313" key="18">
    <source>
        <dbReference type="Proteomes" id="UP000316621"/>
    </source>
</evidence>
<feature type="transmembrane region" description="Helical" evidence="15">
    <location>
        <begin position="250"/>
        <end position="271"/>
    </location>
</feature>
<evidence type="ECO:0000256" key="7">
    <source>
        <dbReference type="ARBA" id="ARBA00022777"/>
    </source>
</evidence>
<feature type="compositionally biased region" description="Low complexity" evidence="14">
    <location>
        <begin position="300"/>
        <end position="316"/>
    </location>
</feature>
<feature type="compositionally biased region" description="Basic and acidic residues" evidence="14">
    <location>
        <begin position="758"/>
        <end position="769"/>
    </location>
</feature>
<evidence type="ECO:0000256" key="11">
    <source>
        <dbReference type="ARBA" id="ARBA00047899"/>
    </source>
</evidence>
<evidence type="ECO:0000256" key="4">
    <source>
        <dbReference type="ARBA" id="ARBA00022679"/>
    </source>
</evidence>
<feature type="transmembrane region" description="Helical" evidence="15">
    <location>
        <begin position="490"/>
        <end position="514"/>
    </location>
</feature>
<keyword evidence="18" id="KW-1185">Reference proteome</keyword>
<dbReference type="AlphaFoldDB" id="A0A4Y7J582"/>
<proteinExistence type="predicted"/>
<feature type="compositionally biased region" description="Pro residues" evidence="14">
    <location>
        <begin position="122"/>
        <end position="155"/>
    </location>
</feature>
<keyword evidence="4" id="KW-0808">Transferase</keyword>
<dbReference type="FunFam" id="1.10.510.10:FF:000783">
    <property type="entry name" value="Proline-rich receptor-like protein kinase PERK4"/>
    <property type="match status" value="1"/>
</dbReference>
<dbReference type="InterPro" id="IPR008271">
    <property type="entry name" value="Ser/Thr_kinase_AS"/>
</dbReference>
<dbReference type="PANTHER" id="PTHR47982">
    <property type="entry name" value="PROLINE-RICH RECEPTOR-LIKE PROTEIN KINASE PERK4"/>
    <property type="match status" value="1"/>
</dbReference>
<keyword evidence="6 13" id="KW-0547">Nucleotide-binding</keyword>
<accession>A0A4Y7J582</accession>
<dbReference type="Gene3D" id="1.10.510.10">
    <property type="entry name" value="Transferase(Phosphotransferase) domain 1"/>
    <property type="match status" value="1"/>
</dbReference>
<evidence type="ECO:0000259" key="16">
    <source>
        <dbReference type="PROSITE" id="PS50011"/>
    </source>
</evidence>
<feature type="compositionally biased region" description="Low complexity" evidence="14">
    <location>
        <begin position="101"/>
        <end position="121"/>
    </location>
</feature>
<feature type="region of interest" description="Disordered" evidence="14">
    <location>
        <begin position="100"/>
        <end position="242"/>
    </location>
</feature>
<feature type="region of interest" description="Disordered" evidence="14">
    <location>
        <begin position="280"/>
        <end position="357"/>
    </location>
</feature>
<reference evidence="17 18" key="1">
    <citation type="journal article" date="2018" name="Science">
        <title>The opium poppy genome and morphinan production.</title>
        <authorList>
            <person name="Guo L."/>
            <person name="Winzer T."/>
            <person name="Yang X."/>
            <person name="Li Y."/>
            <person name="Ning Z."/>
            <person name="He Z."/>
            <person name="Teodor R."/>
            <person name="Lu Y."/>
            <person name="Bowser T.A."/>
            <person name="Graham I.A."/>
            <person name="Ye K."/>
        </authorList>
    </citation>
    <scope>NUCLEOTIDE SEQUENCE [LARGE SCALE GENOMIC DNA]</scope>
    <source>
        <strain evidence="18">cv. HN1</strain>
        <tissue evidence="17">Leaves</tissue>
    </source>
</reference>
<dbReference type="STRING" id="3469.A0A4Y7J582"/>
<organism evidence="17 18">
    <name type="scientific">Papaver somniferum</name>
    <name type="common">Opium poppy</name>
    <dbReference type="NCBI Taxonomy" id="3469"/>
    <lineage>
        <taxon>Eukaryota</taxon>
        <taxon>Viridiplantae</taxon>
        <taxon>Streptophyta</taxon>
        <taxon>Embryophyta</taxon>
        <taxon>Tracheophyta</taxon>
        <taxon>Spermatophyta</taxon>
        <taxon>Magnoliopsida</taxon>
        <taxon>Ranunculales</taxon>
        <taxon>Papaveraceae</taxon>
        <taxon>Papaveroideae</taxon>
        <taxon>Papaver</taxon>
    </lineage>
</organism>
<dbReference type="Gene3D" id="3.30.200.20">
    <property type="entry name" value="Phosphorylase Kinase, domain 1"/>
    <property type="match status" value="1"/>
</dbReference>
<evidence type="ECO:0000256" key="15">
    <source>
        <dbReference type="SAM" id="Phobius"/>
    </source>
</evidence>